<dbReference type="InterPro" id="IPR036412">
    <property type="entry name" value="HAD-like_sf"/>
</dbReference>
<dbReference type="SUPFAM" id="SSF56784">
    <property type="entry name" value="HAD-like"/>
    <property type="match status" value="1"/>
</dbReference>
<dbReference type="InterPro" id="IPR006439">
    <property type="entry name" value="HAD-SF_hydro_IA"/>
</dbReference>
<dbReference type="EMBL" id="CAFBLS010000006">
    <property type="protein sequence ID" value="CAB4858597.1"/>
    <property type="molecule type" value="Genomic_DNA"/>
</dbReference>
<proteinExistence type="predicted"/>
<reference evidence="1" key="1">
    <citation type="submission" date="2020-05" db="EMBL/GenBank/DDBJ databases">
        <authorList>
            <person name="Chiriac C."/>
            <person name="Salcher M."/>
            <person name="Ghai R."/>
            <person name="Kavagutti S V."/>
        </authorList>
    </citation>
    <scope>NUCLEOTIDE SEQUENCE</scope>
</reference>
<dbReference type="InterPro" id="IPR023214">
    <property type="entry name" value="HAD_sf"/>
</dbReference>
<dbReference type="NCBIfam" id="TIGR01509">
    <property type="entry name" value="HAD-SF-IA-v3"/>
    <property type="match status" value="1"/>
</dbReference>
<dbReference type="Pfam" id="PF00702">
    <property type="entry name" value="Hydrolase"/>
    <property type="match status" value="1"/>
</dbReference>
<dbReference type="InterPro" id="IPR023198">
    <property type="entry name" value="PGP-like_dom2"/>
</dbReference>
<accession>A0A6J7CJW0</accession>
<protein>
    <submittedName>
        <fullName evidence="1">Unannotated protein</fullName>
    </submittedName>
</protein>
<dbReference type="SFLD" id="SFLDG01129">
    <property type="entry name" value="C1.5:_HAD__Beta-PGM__Phosphata"/>
    <property type="match status" value="1"/>
</dbReference>
<organism evidence="1">
    <name type="scientific">freshwater metagenome</name>
    <dbReference type="NCBI Taxonomy" id="449393"/>
    <lineage>
        <taxon>unclassified sequences</taxon>
        <taxon>metagenomes</taxon>
        <taxon>ecological metagenomes</taxon>
    </lineage>
</organism>
<dbReference type="GO" id="GO:0050308">
    <property type="term" value="F:sugar-phosphatase activity"/>
    <property type="evidence" value="ECO:0007669"/>
    <property type="project" value="TreeGrafter"/>
</dbReference>
<dbReference type="Gene3D" id="1.10.150.240">
    <property type="entry name" value="Putative phosphatase, domain 2"/>
    <property type="match status" value="1"/>
</dbReference>
<dbReference type="Gene3D" id="3.40.50.1000">
    <property type="entry name" value="HAD superfamily/HAD-like"/>
    <property type="match status" value="1"/>
</dbReference>
<dbReference type="SFLD" id="SFLDS00003">
    <property type="entry name" value="Haloacid_Dehalogenase"/>
    <property type="match status" value="1"/>
</dbReference>
<name>A0A6J7CJW0_9ZZZZ</name>
<evidence type="ECO:0000313" key="1">
    <source>
        <dbReference type="EMBL" id="CAB4858597.1"/>
    </source>
</evidence>
<sequence length="205" mass="22056">MNDIRGLEPPTGTAALLFDCDGTLVDTLGLYRRCWTQVFGRHGFVMTDEWFHTWAGHSIDPFVRAALPSAGDELVAEVTTQGIDLFLESTHLLEPREHVVAVARAWHGRIPMAVVSGGQRVAVEQTLEAVGIRHLFDAVVTVNDVVSGKPAPDVYFLAMQVLGVDAGRCVAYEDTSSGIDSATAAGIPLVFDVGDHSPVGIADFR</sequence>
<dbReference type="AlphaFoldDB" id="A0A6J7CJW0"/>
<dbReference type="PANTHER" id="PTHR43481:SF4">
    <property type="entry name" value="GLYCEROL-1-PHOSPHATE PHOSPHOHYDROLASE 1-RELATED"/>
    <property type="match status" value="1"/>
</dbReference>
<dbReference type="CDD" id="cd07505">
    <property type="entry name" value="HAD_BPGM-like"/>
    <property type="match status" value="1"/>
</dbReference>
<gene>
    <name evidence="1" type="ORF">UFOPK3402_00087</name>
</gene>
<dbReference type="PANTHER" id="PTHR43481">
    <property type="entry name" value="FRUCTOSE-1-PHOSPHATE PHOSPHATASE"/>
    <property type="match status" value="1"/>
</dbReference>
<dbReference type="InterPro" id="IPR051806">
    <property type="entry name" value="HAD-like_SPP"/>
</dbReference>